<comment type="caution">
    <text evidence="8">The sequence shown here is derived from an EMBL/GenBank/DDBJ whole genome shotgun (WGS) entry which is preliminary data.</text>
</comment>
<dbReference type="InterPro" id="IPR014284">
    <property type="entry name" value="RNA_pol_sigma-70_dom"/>
</dbReference>
<dbReference type="InterPro" id="IPR013325">
    <property type="entry name" value="RNA_pol_sigma_r2"/>
</dbReference>
<dbReference type="InterPro" id="IPR007627">
    <property type="entry name" value="RNA_pol_sigma70_r2"/>
</dbReference>
<evidence type="ECO:0000313" key="9">
    <source>
        <dbReference type="Proteomes" id="UP000678545"/>
    </source>
</evidence>
<dbReference type="PANTHER" id="PTHR43133:SF8">
    <property type="entry name" value="RNA POLYMERASE SIGMA FACTOR HI_1459-RELATED"/>
    <property type="match status" value="1"/>
</dbReference>
<dbReference type="Pfam" id="PF04542">
    <property type="entry name" value="Sigma70_r2"/>
    <property type="match status" value="1"/>
</dbReference>
<proteinExistence type="inferred from homology"/>
<feature type="domain" description="RNA polymerase sigma factor 70 region 4 type 2" evidence="7">
    <location>
        <begin position="134"/>
        <end position="186"/>
    </location>
</feature>
<name>A0A941E5F5_9BURK</name>
<keyword evidence="9" id="KW-1185">Reference proteome</keyword>
<dbReference type="InterPro" id="IPR013249">
    <property type="entry name" value="RNA_pol_sigma70_r4_t2"/>
</dbReference>
<reference evidence="8" key="1">
    <citation type="submission" date="2021-04" db="EMBL/GenBank/DDBJ databases">
        <title>novel species isolated from subtropical streams in China.</title>
        <authorList>
            <person name="Lu H."/>
        </authorList>
    </citation>
    <scope>NUCLEOTIDE SEQUENCE</scope>
    <source>
        <strain evidence="8">FT137W</strain>
    </source>
</reference>
<dbReference type="SUPFAM" id="SSF88659">
    <property type="entry name" value="Sigma3 and sigma4 domains of RNA polymerase sigma factors"/>
    <property type="match status" value="1"/>
</dbReference>
<dbReference type="Pfam" id="PF08281">
    <property type="entry name" value="Sigma70_r4_2"/>
    <property type="match status" value="1"/>
</dbReference>
<dbReference type="RefSeq" id="WP_212674208.1">
    <property type="nucleotide sequence ID" value="NZ_JAGSPJ010000001.1"/>
</dbReference>
<evidence type="ECO:0000256" key="1">
    <source>
        <dbReference type="ARBA" id="ARBA00010641"/>
    </source>
</evidence>
<dbReference type="InterPro" id="IPR036388">
    <property type="entry name" value="WH-like_DNA-bd_sf"/>
</dbReference>
<evidence type="ECO:0000256" key="5">
    <source>
        <dbReference type="ARBA" id="ARBA00023163"/>
    </source>
</evidence>
<dbReference type="GO" id="GO:0006352">
    <property type="term" value="P:DNA-templated transcription initiation"/>
    <property type="evidence" value="ECO:0007669"/>
    <property type="project" value="InterPro"/>
</dbReference>
<dbReference type="SUPFAM" id="SSF88946">
    <property type="entry name" value="Sigma2 domain of RNA polymerase sigma factors"/>
    <property type="match status" value="1"/>
</dbReference>
<dbReference type="InterPro" id="IPR039425">
    <property type="entry name" value="RNA_pol_sigma-70-like"/>
</dbReference>
<evidence type="ECO:0000313" key="8">
    <source>
        <dbReference type="EMBL" id="MBR7799103.1"/>
    </source>
</evidence>
<dbReference type="InterPro" id="IPR013324">
    <property type="entry name" value="RNA_pol_sigma_r3/r4-like"/>
</dbReference>
<accession>A0A941E5F5</accession>
<evidence type="ECO:0000256" key="2">
    <source>
        <dbReference type="ARBA" id="ARBA00023015"/>
    </source>
</evidence>
<keyword evidence="2" id="KW-0805">Transcription regulation</keyword>
<evidence type="ECO:0000256" key="3">
    <source>
        <dbReference type="ARBA" id="ARBA00023082"/>
    </source>
</evidence>
<evidence type="ECO:0000256" key="4">
    <source>
        <dbReference type="ARBA" id="ARBA00023125"/>
    </source>
</evidence>
<dbReference type="EMBL" id="JAGSPJ010000001">
    <property type="protein sequence ID" value="MBR7799103.1"/>
    <property type="molecule type" value="Genomic_DNA"/>
</dbReference>
<evidence type="ECO:0000259" key="7">
    <source>
        <dbReference type="Pfam" id="PF08281"/>
    </source>
</evidence>
<keyword evidence="4" id="KW-0238">DNA-binding</keyword>
<dbReference type="NCBIfam" id="TIGR02937">
    <property type="entry name" value="sigma70-ECF"/>
    <property type="match status" value="1"/>
</dbReference>
<dbReference type="Gene3D" id="1.10.10.10">
    <property type="entry name" value="Winged helix-like DNA-binding domain superfamily/Winged helix DNA-binding domain"/>
    <property type="match status" value="1"/>
</dbReference>
<keyword evidence="3" id="KW-0731">Sigma factor</keyword>
<gene>
    <name evidence="8" type="ORF">KDM90_03745</name>
</gene>
<organism evidence="8 9">
    <name type="scientific">Undibacterium fentianense</name>
    <dbReference type="NCBI Taxonomy" id="2828728"/>
    <lineage>
        <taxon>Bacteria</taxon>
        <taxon>Pseudomonadati</taxon>
        <taxon>Pseudomonadota</taxon>
        <taxon>Betaproteobacteria</taxon>
        <taxon>Burkholderiales</taxon>
        <taxon>Oxalobacteraceae</taxon>
        <taxon>Undibacterium</taxon>
    </lineage>
</organism>
<dbReference type="PANTHER" id="PTHR43133">
    <property type="entry name" value="RNA POLYMERASE ECF-TYPE SIGMA FACTO"/>
    <property type="match status" value="1"/>
</dbReference>
<dbReference type="Proteomes" id="UP000678545">
    <property type="component" value="Unassembled WGS sequence"/>
</dbReference>
<protein>
    <submittedName>
        <fullName evidence="8">RNA polymerase sigma factor</fullName>
    </submittedName>
</protein>
<dbReference type="GO" id="GO:0003677">
    <property type="term" value="F:DNA binding"/>
    <property type="evidence" value="ECO:0007669"/>
    <property type="project" value="UniProtKB-KW"/>
</dbReference>
<dbReference type="Gene3D" id="1.10.1740.10">
    <property type="match status" value="1"/>
</dbReference>
<keyword evidence="5" id="KW-0804">Transcription</keyword>
<dbReference type="AlphaFoldDB" id="A0A941E5F5"/>
<dbReference type="GO" id="GO:0016987">
    <property type="term" value="F:sigma factor activity"/>
    <property type="evidence" value="ECO:0007669"/>
    <property type="project" value="UniProtKB-KW"/>
</dbReference>
<feature type="domain" description="RNA polymerase sigma-70 region 2" evidence="6">
    <location>
        <begin position="25"/>
        <end position="84"/>
    </location>
</feature>
<evidence type="ECO:0000259" key="6">
    <source>
        <dbReference type="Pfam" id="PF04542"/>
    </source>
</evidence>
<sequence length="204" mass="23071">MNELISDTELVRRMRQGEQVAFAELYRRHQAALYRYALFRCGSAASAADLVQDVFMGLLTGKFVFDALKGQFLNFLFGIVRNLSMKRDAIALRHLSKLPSSDEELDSLENVDEVEIPSDEQGPLERVLTNQMAEDLRLAIAGLAPHYRDVLILFEIQELSYLDIADICEINVGTVRSRLARARAALADKMQTYRSRDLGTIKNC</sequence>
<comment type="similarity">
    <text evidence="1">Belongs to the sigma-70 factor family. ECF subfamily.</text>
</comment>